<dbReference type="InterPro" id="IPR045658">
    <property type="entry name" value="FRAS1-rel_N"/>
</dbReference>
<dbReference type="InterPro" id="IPR039005">
    <property type="entry name" value="CSPG_rpt"/>
</dbReference>
<evidence type="ECO:0000256" key="3">
    <source>
        <dbReference type="ARBA" id="ARBA00022737"/>
    </source>
</evidence>
<dbReference type="PROSITE" id="PS51854">
    <property type="entry name" value="CSPG"/>
    <property type="match status" value="12"/>
</dbReference>
<feature type="repeat" description="CSPG" evidence="5">
    <location>
        <begin position="1604"/>
        <end position="1701"/>
    </location>
</feature>
<feature type="repeat" description="CSPG" evidence="5">
    <location>
        <begin position="1012"/>
        <end position="1114"/>
    </location>
</feature>
<keyword evidence="3" id="KW-0677">Repeat</keyword>
<evidence type="ECO:0000259" key="7">
    <source>
        <dbReference type="Pfam" id="PF19309"/>
    </source>
</evidence>
<reference evidence="8" key="1">
    <citation type="submission" date="2022-11" db="UniProtKB">
        <authorList>
            <consortium name="EnsemblMetazoa"/>
        </authorList>
    </citation>
    <scope>IDENTIFICATION</scope>
</reference>
<protein>
    <recommendedName>
        <fullName evidence="7">FRAS1-related extracellular matrix protein N-terminal domain-containing protein</fullName>
    </recommendedName>
</protein>
<feature type="repeat" description="CSPG" evidence="5">
    <location>
        <begin position="891"/>
        <end position="983"/>
    </location>
</feature>
<dbReference type="GO" id="GO:0009653">
    <property type="term" value="P:anatomical structure morphogenesis"/>
    <property type="evidence" value="ECO:0007669"/>
    <property type="project" value="TreeGrafter"/>
</dbReference>
<feature type="repeat" description="CSPG" evidence="5">
    <location>
        <begin position="1249"/>
        <end position="1347"/>
    </location>
</feature>
<dbReference type="GO" id="GO:0046872">
    <property type="term" value="F:metal ion binding"/>
    <property type="evidence" value="ECO:0007669"/>
    <property type="project" value="UniProtKB-KW"/>
</dbReference>
<feature type="chain" id="PRO_5037562963" description="FRAS1-related extracellular matrix protein N-terminal domain-containing protein" evidence="6">
    <location>
        <begin position="22"/>
        <end position="1774"/>
    </location>
</feature>
<feature type="repeat" description="CSPG" evidence="5">
    <location>
        <begin position="1135"/>
        <end position="1228"/>
    </location>
</feature>
<keyword evidence="9" id="KW-1185">Reference proteome</keyword>
<dbReference type="EnsemblMetazoa" id="XM_038207478.1">
    <property type="protein sequence ID" value="XP_038063406.1"/>
    <property type="gene ID" value="LOC119734122"/>
</dbReference>
<feature type="repeat" description="CSPG" evidence="5">
    <location>
        <begin position="1368"/>
        <end position="1460"/>
    </location>
</feature>
<evidence type="ECO:0000256" key="5">
    <source>
        <dbReference type="PROSITE-ProRule" id="PRU01201"/>
    </source>
</evidence>
<dbReference type="GeneID" id="119734122"/>
<keyword evidence="2 6" id="KW-0732">Signal</keyword>
<dbReference type="PANTHER" id="PTHR45739">
    <property type="entry name" value="MATRIX PROTEIN, PUTATIVE-RELATED"/>
    <property type="match status" value="1"/>
</dbReference>
<feature type="domain" description="FRAS1-related extracellular matrix protein N-terminal" evidence="7">
    <location>
        <begin position="54"/>
        <end position="254"/>
    </location>
</feature>
<dbReference type="Pfam" id="PF19309">
    <property type="entry name" value="Frem_N"/>
    <property type="match status" value="1"/>
</dbReference>
<organism evidence="8 9">
    <name type="scientific">Patiria miniata</name>
    <name type="common">Bat star</name>
    <name type="synonym">Asterina miniata</name>
    <dbReference type="NCBI Taxonomy" id="46514"/>
    <lineage>
        <taxon>Eukaryota</taxon>
        <taxon>Metazoa</taxon>
        <taxon>Echinodermata</taxon>
        <taxon>Eleutherozoa</taxon>
        <taxon>Asterozoa</taxon>
        <taxon>Asteroidea</taxon>
        <taxon>Valvatacea</taxon>
        <taxon>Valvatida</taxon>
        <taxon>Asterinidae</taxon>
        <taxon>Patiria</taxon>
    </lineage>
</organism>
<proteinExistence type="predicted"/>
<name>A0A914AIM9_PATMI</name>
<dbReference type="Pfam" id="PF16184">
    <property type="entry name" value="Cadherin_3"/>
    <property type="match status" value="12"/>
</dbReference>
<dbReference type="OMA" id="FRTFRIF"/>
<accession>A0A914AIM9</accession>
<evidence type="ECO:0000256" key="6">
    <source>
        <dbReference type="SAM" id="SignalP"/>
    </source>
</evidence>
<feature type="repeat" description="CSPG" evidence="5">
    <location>
        <begin position="404"/>
        <end position="492"/>
    </location>
</feature>
<feature type="repeat" description="CSPG" evidence="5">
    <location>
        <begin position="646"/>
        <end position="752"/>
    </location>
</feature>
<feature type="signal peptide" evidence="6">
    <location>
        <begin position="1"/>
        <end position="21"/>
    </location>
</feature>
<evidence type="ECO:0000256" key="4">
    <source>
        <dbReference type="ARBA" id="ARBA00023180"/>
    </source>
</evidence>
<feature type="repeat" description="CSPG" evidence="5">
    <location>
        <begin position="513"/>
        <end position="623"/>
    </location>
</feature>
<dbReference type="PANTHER" id="PTHR45739:SF8">
    <property type="entry name" value="FRAS1-RELATED EXTRACELLULAR MATRIX PROTEIN 1"/>
    <property type="match status" value="1"/>
</dbReference>
<feature type="repeat" description="CSPG" evidence="5">
    <location>
        <begin position="283"/>
        <end position="379"/>
    </location>
</feature>
<sequence length="1774" mass="197544">MARTLALSVGLLAVLTTLVAGQGADFTLGTTDVRGDVPPVINQPEDPVQTSNDIIERNSGISVAFGRSKVLDPETELKINVQPGDMCVVTVLTDPLSQIPGRLTPNQFPCDFGPGDVKYVHFGSRKPMRDRVKLQLRYDSETSTIIIPFMIDVTVESKQLEIMQKRVPLMVADLMGLSDVLDGSKLEFAYDPSQVCKVTILGSSSGWPRYGEVVGGEAIRGTMQDCADFLDLGLQYRHTSANDSPRMDHIPMVVELQDESGNVVQQEYFQVDVIIEEGAENNPPSFSNSVMMILELNQFVMTAVTPEIIAAEDIETDPDKLVFNITVPLGPSEGYITSTDDRNLPISSFTQKDVRDLKIAYVPPASDSDEMRIFQFELEVVDSELASSEPFSLMVVVNPKNTMAPVATRNAGLTLFEGQSRQILTDQNLEISDENNLWDVVIAPVNGPSHGFLRVDGQPRKFFTTDELRAGVVTYHHDGSETYSDNIIFRMNDGKNETEFLFPITIAPLDDQPPIINVNTGLQISKNELKPISEFVLSATDVDSDDSTIRFILEPPYSTQGNIVIRQLELPPDPQNWSFLGNYYERAVTEWTLDDILNNRLFYRHNGVHNADVVMDRMLFRVADSNPNLSPVSEFVVKILPVDDQPPYLYPGTTLDLSVDEFALSTIRKLNLRYTDQDSEDRNLYYTITDPPRDTDPNNPLPAGQIVLIENPDVPISNFYQSQINHLKIGYKPPTVELGITPRNIQFVFAVQDEAGNLVSGQHFSILLHPVDNKPPSVTNTGFTVSEGESILVDLTMLDAYDTDTDNSLLTFNIKQIPAFGNIMIDGVPMQPGDSFTLDDISRGAVTYENSGAEESGDVIDLELTDGVHIVPVTIQVNVRPVDDEAPTLDLPPGTLGSFLEVPEQSSSLITNNILSASDPDTEDLQLTFIVDRFPRDGILENNGLPLVSFTQQDIVNGYIRYRHTGGEIGLTKRDDSFNLTLSDMSDRWVKDSTVITQIEVFVTILPVDNLAPNVTVGAPFDVDEGSKNTINLQYLAATDIDSVDDDIICTVIVQPNQGYLENISPSPGSEKSRAGIPISAFSIRDLRLDHISYVQSIHQGTEPSEDQFTFACSDGINPSQTFFFPIEINPVNDEEPKIFVREFIVEEGGMIKIDPVLLNGVDEDIPGDILEFHIIVKPTRGDIIQSRATIVVPVKNFTLEQIQSGVDIFYKHDGSETQSDTFTVTLTDGVHEVTTEVNIIVVPVDDETPRLAINDGLDMEIGETQIITNRILQATDLDSPDSNLTFVVRFEPQNGLLQRLSKFDGSVVENITLGMNFTQWEVDNQRIRYVHTGKEGGRDLIKFDVTDGTNPLIDRYFYISVDHIDNVHPDVVNAGVTLQEGGRVTLTTDILSTNDINSPDEDLLFTITEGPIKGHLENTDNPGVPITSFTQLDLAGNKIYYVHTQDDEMRMDSFQFQVTDGFNTVVRTFRISLSEVDNKKPVVTFSPVTLKEGENKLITPFELRIDDTDTLDQNKLKFTITQLPLHGNLLRDNNEIVTMFTMADLNENRISYQHDGSESSDDSFSFIVTDGTHTDFSVAPNVDDFTRTPQKMNLRIVPVDNGMPQIVVNRGAPTLNNLGSGHLGFLLTSKFIRAEDRDSDNTQLIYIISTPPKHGYLMNLALGNISITNFTQADIDNMRIQYVVYPNTNATSDIFFLNVRDPVSPKTNFSPHPTPPLLQKKFKCSLGFPSPVPEYYYHFVRVCWFLAERAQGVYFSELVKQIGRRIRLYGSWC</sequence>
<dbReference type="OrthoDB" id="430044at2759"/>
<feature type="repeat" description="CSPG" evidence="5">
    <location>
        <begin position="774"/>
        <end position="865"/>
    </location>
</feature>
<feature type="repeat" description="CSPG" evidence="5">
    <location>
        <begin position="1480"/>
        <end position="1570"/>
    </location>
</feature>
<evidence type="ECO:0000313" key="8">
    <source>
        <dbReference type="EnsemblMetazoa" id="XP_038063406.1"/>
    </source>
</evidence>
<evidence type="ECO:0000313" key="9">
    <source>
        <dbReference type="Proteomes" id="UP000887568"/>
    </source>
</evidence>
<evidence type="ECO:0000256" key="1">
    <source>
        <dbReference type="ARBA" id="ARBA00022723"/>
    </source>
</evidence>
<evidence type="ECO:0000256" key="2">
    <source>
        <dbReference type="ARBA" id="ARBA00022729"/>
    </source>
</evidence>
<keyword evidence="1" id="KW-0479">Metal-binding</keyword>
<keyword evidence="4" id="KW-0325">Glycoprotein</keyword>
<dbReference type="InterPro" id="IPR051561">
    <property type="entry name" value="FRAS1_ECM"/>
</dbReference>
<dbReference type="Proteomes" id="UP000887568">
    <property type="component" value="Unplaced"/>
</dbReference>
<dbReference type="RefSeq" id="XP_038063406.1">
    <property type="nucleotide sequence ID" value="XM_038207478.1"/>
</dbReference>